<dbReference type="GO" id="GO:0005637">
    <property type="term" value="C:nuclear inner membrane"/>
    <property type="evidence" value="ECO:0007669"/>
    <property type="project" value="UniProtKB-SubCell"/>
</dbReference>
<comment type="similarity">
    <text evidence="2">Belongs to the NEMP family.</text>
</comment>
<comment type="subcellular location">
    <subcellularLocation>
        <location evidence="1">Nucleus inner membrane</location>
        <topology evidence="1">Multi-pass membrane protein</topology>
        <orientation evidence="1">Nucleoplasmic side</orientation>
    </subcellularLocation>
</comment>
<feature type="non-terminal residue" evidence="9">
    <location>
        <position position="162"/>
    </location>
</feature>
<dbReference type="InterPro" id="IPR019358">
    <property type="entry name" value="NEMP_fam"/>
</dbReference>
<proteinExistence type="inferred from homology"/>
<evidence type="ECO:0000256" key="8">
    <source>
        <dbReference type="SAM" id="MobiDB-lite"/>
    </source>
</evidence>
<feature type="region of interest" description="Disordered" evidence="8">
    <location>
        <begin position="65"/>
        <end position="162"/>
    </location>
</feature>
<accession>A0A2G9TPK2</accession>
<organism evidence="9 10">
    <name type="scientific">Teladorsagia circumcincta</name>
    <name type="common">Brown stomach worm</name>
    <name type="synonym">Ostertagia circumcincta</name>
    <dbReference type="NCBI Taxonomy" id="45464"/>
    <lineage>
        <taxon>Eukaryota</taxon>
        <taxon>Metazoa</taxon>
        <taxon>Ecdysozoa</taxon>
        <taxon>Nematoda</taxon>
        <taxon>Chromadorea</taxon>
        <taxon>Rhabditida</taxon>
        <taxon>Rhabditina</taxon>
        <taxon>Rhabditomorpha</taxon>
        <taxon>Strongyloidea</taxon>
        <taxon>Trichostrongylidae</taxon>
        <taxon>Teladorsagia</taxon>
    </lineage>
</organism>
<keyword evidence="5" id="KW-1133">Transmembrane helix</keyword>
<feature type="compositionally biased region" description="Basic and acidic residues" evidence="8">
    <location>
        <begin position="131"/>
        <end position="143"/>
    </location>
</feature>
<dbReference type="EMBL" id="KZ356849">
    <property type="protein sequence ID" value="PIO59818.1"/>
    <property type="molecule type" value="Genomic_DNA"/>
</dbReference>
<keyword evidence="6" id="KW-0472">Membrane</keyword>
<dbReference type="PANTHER" id="PTHR13598">
    <property type="entry name" value="AT07567P-RELATED"/>
    <property type="match status" value="1"/>
</dbReference>
<reference evidence="9 10" key="1">
    <citation type="submission" date="2015-09" db="EMBL/GenBank/DDBJ databases">
        <title>Draft genome of the parasitic nematode Teladorsagia circumcincta isolate WARC Sus (inbred).</title>
        <authorList>
            <person name="Mitreva M."/>
        </authorList>
    </citation>
    <scope>NUCLEOTIDE SEQUENCE [LARGE SCALE GENOMIC DNA]</scope>
    <source>
        <strain evidence="9 10">S</strain>
    </source>
</reference>
<feature type="compositionally biased region" description="Acidic residues" evidence="8">
    <location>
        <begin position="112"/>
        <end position="122"/>
    </location>
</feature>
<gene>
    <name evidence="9" type="ORF">TELCIR_18706</name>
</gene>
<protein>
    <submittedName>
        <fullName evidence="9">Uncharacterized protein</fullName>
    </submittedName>
</protein>
<sequence>MAISFAVCYKRGPPTDSRSHDIAQSKFFRSTPTRRLLTLEEYEQEGREVTKRELQRLRELARFVDGKENHVSEEEEDLYEEDSGRLDNDYYDEDEEDRSSIERRYSNSRFLDEDDGEEWEEEVVIRRTPKRRYENYSNLKERSAALPKDGSRLMEIPSPSRS</sequence>
<keyword evidence="3" id="KW-0812">Transmembrane</keyword>
<evidence type="ECO:0000256" key="1">
    <source>
        <dbReference type="ARBA" id="ARBA00004575"/>
    </source>
</evidence>
<evidence type="ECO:0000256" key="5">
    <source>
        <dbReference type="ARBA" id="ARBA00022989"/>
    </source>
</evidence>
<evidence type="ECO:0000256" key="7">
    <source>
        <dbReference type="ARBA" id="ARBA00023242"/>
    </source>
</evidence>
<keyword evidence="7" id="KW-0539">Nucleus</keyword>
<name>A0A2G9TPK2_TELCI</name>
<keyword evidence="10" id="KW-1185">Reference proteome</keyword>
<evidence type="ECO:0000256" key="6">
    <source>
        <dbReference type="ARBA" id="ARBA00023136"/>
    </source>
</evidence>
<keyword evidence="4" id="KW-0732">Signal</keyword>
<evidence type="ECO:0000256" key="2">
    <source>
        <dbReference type="ARBA" id="ARBA00005748"/>
    </source>
</evidence>
<evidence type="ECO:0000256" key="3">
    <source>
        <dbReference type="ARBA" id="ARBA00022692"/>
    </source>
</evidence>
<dbReference type="PANTHER" id="PTHR13598:SF1">
    <property type="entry name" value="AT07567P-RELATED"/>
    <property type="match status" value="1"/>
</dbReference>
<dbReference type="AlphaFoldDB" id="A0A2G9TPK2"/>
<evidence type="ECO:0000313" key="9">
    <source>
        <dbReference type="EMBL" id="PIO59818.1"/>
    </source>
</evidence>
<evidence type="ECO:0000256" key="4">
    <source>
        <dbReference type="ARBA" id="ARBA00022729"/>
    </source>
</evidence>
<dbReference type="Proteomes" id="UP000230423">
    <property type="component" value="Unassembled WGS sequence"/>
</dbReference>
<evidence type="ECO:0000313" key="10">
    <source>
        <dbReference type="Proteomes" id="UP000230423"/>
    </source>
</evidence>